<dbReference type="InterPro" id="IPR001611">
    <property type="entry name" value="Leu-rich_rpt"/>
</dbReference>
<dbReference type="Pfam" id="PF00560">
    <property type="entry name" value="LRR_1"/>
    <property type="match status" value="1"/>
</dbReference>
<evidence type="ECO:0000313" key="6">
    <source>
        <dbReference type="WBParaSite" id="SCUD_0001008901-mRNA-1"/>
    </source>
</evidence>
<keyword evidence="3" id="KW-0472">Membrane</keyword>
<dbReference type="EMBL" id="UZAK01033575">
    <property type="protein sequence ID" value="VDP38375.1"/>
    <property type="molecule type" value="Genomic_DNA"/>
</dbReference>
<dbReference type="WBParaSite" id="SCUD_0001008901-mRNA-1">
    <property type="protein sequence ID" value="SCUD_0001008901-mRNA-1"/>
    <property type="gene ID" value="SCUD_0001008901"/>
</dbReference>
<dbReference type="Proteomes" id="UP000279833">
    <property type="component" value="Unassembled WGS sequence"/>
</dbReference>
<organism evidence="6">
    <name type="scientific">Schistosoma curassoni</name>
    <dbReference type="NCBI Taxonomy" id="6186"/>
    <lineage>
        <taxon>Eukaryota</taxon>
        <taxon>Metazoa</taxon>
        <taxon>Spiralia</taxon>
        <taxon>Lophotrochozoa</taxon>
        <taxon>Platyhelminthes</taxon>
        <taxon>Trematoda</taxon>
        <taxon>Digenea</taxon>
        <taxon>Strigeidida</taxon>
        <taxon>Schistosomatoidea</taxon>
        <taxon>Schistosomatidae</taxon>
        <taxon>Schistosoma</taxon>
    </lineage>
</organism>
<keyword evidence="3" id="KW-0812">Transmembrane</keyword>
<dbReference type="SUPFAM" id="SSF52058">
    <property type="entry name" value="L domain-like"/>
    <property type="match status" value="1"/>
</dbReference>
<dbReference type="GO" id="GO:0005737">
    <property type="term" value="C:cytoplasm"/>
    <property type="evidence" value="ECO:0007669"/>
    <property type="project" value="TreeGrafter"/>
</dbReference>
<evidence type="ECO:0000313" key="5">
    <source>
        <dbReference type="Proteomes" id="UP000279833"/>
    </source>
</evidence>
<gene>
    <name evidence="4" type="ORF">SCUD_LOCUS10089</name>
</gene>
<accession>A0A183K518</accession>
<evidence type="ECO:0000256" key="2">
    <source>
        <dbReference type="ARBA" id="ARBA00022737"/>
    </source>
</evidence>
<reference evidence="4 5" key="2">
    <citation type="submission" date="2018-11" db="EMBL/GenBank/DDBJ databases">
        <authorList>
            <consortium name="Pathogen Informatics"/>
        </authorList>
    </citation>
    <scope>NUCLEOTIDE SEQUENCE [LARGE SCALE GENOMIC DNA]</scope>
    <source>
        <strain evidence="4">Dakar</strain>
        <strain evidence="5">Dakar, Senegal</strain>
    </source>
</reference>
<reference evidence="6" key="1">
    <citation type="submission" date="2016-06" db="UniProtKB">
        <authorList>
            <consortium name="WormBaseParasite"/>
        </authorList>
    </citation>
    <scope>IDENTIFICATION</scope>
</reference>
<feature type="transmembrane region" description="Helical" evidence="3">
    <location>
        <begin position="90"/>
        <end position="108"/>
    </location>
</feature>
<sequence length="377" mass="41254">MTNVSLRLYIETDDTEYPGLKRLKLQGKDLENVPAELFMLRELQVLDMSPERQPSLTYKLLELPSDIGKSLSFQSVGTCSSSQILLKRMWTIFAVAATSAFSASAGMLSGPAALPLLICLMATLISSIVGGPTLIGRSVGAASMLSGFSGAGRFKSSLKCSAHLFRCSSTTINDSINSIEHIPEIIDASNRSSGNRSGYLINLRILILDTNELHSLPSEIGSLTQLEKLSASNNQLKSLPTSMERLKQMKSLHLANNLFAEFPKPILKLTKLEFLDLSSNHLETLPSSITELINLESLLLFDNRLTSLPEDIGELRNIRCLWLGDNRLESLPQSIVELRGLIWSPLLSPSTTVGGNPLKDPPIKVSVFIEFLLNTSV</sequence>
<proteinExistence type="predicted"/>
<protein>
    <submittedName>
        <fullName evidence="6">Ubiquitin-like domain-containing protein</fullName>
    </submittedName>
</protein>
<dbReference type="PANTHER" id="PTHR48051:SF55">
    <property type="entry name" value="MALIGNANT FIBROUS HISTIOCYTOMA-AMPLIFIED SEQUENCE 1 HOMOLOG"/>
    <property type="match status" value="1"/>
</dbReference>
<name>A0A183K518_9TREM</name>
<dbReference type="PROSITE" id="PS51450">
    <property type="entry name" value="LRR"/>
    <property type="match status" value="3"/>
</dbReference>
<dbReference type="SMART" id="SM00364">
    <property type="entry name" value="LRR_BAC"/>
    <property type="match status" value="5"/>
</dbReference>
<dbReference type="InterPro" id="IPR032675">
    <property type="entry name" value="LRR_dom_sf"/>
</dbReference>
<dbReference type="Gene3D" id="3.80.10.10">
    <property type="entry name" value="Ribonuclease Inhibitor"/>
    <property type="match status" value="1"/>
</dbReference>
<dbReference type="AlphaFoldDB" id="A0A183K518"/>
<dbReference type="SMART" id="SM00369">
    <property type="entry name" value="LRR_TYP"/>
    <property type="match status" value="5"/>
</dbReference>
<dbReference type="STRING" id="6186.A0A183K518"/>
<evidence type="ECO:0000313" key="4">
    <source>
        <dbReference type="EMBL" id="VDP38375.1"/>
    </source>
</evidence>
<keyword evidence="1" id="KW-0433">Leucine-rich repeat</keyword>
<dbReference type="InterPro" id="IPR050216">
    <property type="entry name" value="LRR_domain-containing"/>
</dbReference>
<keyword evidence="5" id="KW-1185">Reference proteome</keyword>
<evidence type="ECO:0000256" key="1">
    <source>
        <dbReference type="ARBA" id="ARBA00022614"/>
    </source>
</evidence>
<keyword evidence="2" id="KW-0677">Repeat</keyword>
<keyword evidence="3" id="KW-1133">Transmembrane helix</keyword>
<dbReference type="InterPro" id="IPR003591">
    <property type="entry name" value="Leu-rich_rpt_typical-subtyp"/>
</dbReference>
<evidence type="ECO:0000256" key="3">
    <source>
        <dbReference type="SAM" id="Phobius"/>
    </source>
</evidence>
<dbReference type="PANTHER" id="PTHR48051">
    <property type="match status" value="1"/>
</dbReference>